<dbReference type="Proteomes" id="UP001293718">
    <property type="component" value="Unassembled WGS sequence"/>
</dbReference>
<reference evidence="1 2" key="1">
    <citation type="submission" date="2023-11" db="EMBL/GenBank/DDBJ databases">
        <title>Draft genome of Azohydromonas lata strain H1 (DSM1123), a polyhydroxyalkanoate producer.</title>
        <authorList>
            <person name="Traversa D."/>
            <person name="D'Addabbo P."/>
            <person name="Pazzani C."/>
            <person name="Manzari C."/>
            <person name="Chiara M."/>
            <person name="Scrascia M."/>
        </authorList>
    </citation>
    <scope>NUCLEOTIDE SEQUENCE [LARGE SCALE GENOMIC DNA]</scope>
    <source>
        <strain evidence="1 2">H1</strain>
    </source>
</reference>
<dbReference type="RefSeq" id="WP_066332183.1">
    <property type="nucleotide sequence ID" value="NZ_JAXOJX010000002.1"/>
</dbReference>
<evidence type="ECO:0000313" key="1">
    <source>
        <dbReference type="EMBL" id="MDZ5455388.1"/>
    </source>
</evidence>
<gene>
    <name evidence="1" type="ORF">SM757_02250</name>
</gene>
<sequence>MSDDLFAPPPFHADEGLQRLKRELRGLGLTEREGRFERRGQPIARVWLDGAQLRAARVRQPARSPQWVEKSIQDHAALRDFVAELKRELARWGDRDD</sequence>
<proteinExistence type="predicted"/>
<name>A0ABU5IBP2_9BURK</name>
<dbReference type="EMBL" id="JAXOJX010000002">
    <property type="protein sequence ID" value="MDZ5455388.1"/>
    <property type="molecule type" value="Genomic_DNA"/>
</dbReference>
<keyword evidence="2" id="KW-1185">Reference proteome</keyword>
<evidence type="ECO:0000313" key="2">
    <source>
        <dbReference type="Proteomes" id="UP001293718"/>
    </source>
</evidence>
<comment type="caution">
    <text evidence="1">The sequence shown here is derived from an EMBL/GenBank/DDBJ whole genome shotgun (WGS) entry which is preliminary data.</text>
</comment>
<organism evidence="1 2">
    <name type="scientific">Azohydromonas lata</name>
    <dbReference type="NCBI Taxonomy" id="45677"/>
    <lineage>
        <taxon>Bacteria</taxon>
        <taxon>Pseudomonadati</taxon>
        <taxon>Pseudomonadota</taxon>
        <taxon>Betaproteobacteria</taxon>
        <taxon>Burkholderiales</taxon>
        <taxon>Sphaerotilaceae</taxon>
        <taxon>Azohydromonas</taxon>
    </lineage>
</organism>
<protein>
    <recommendedName>
        <fullName evidence="3">DUF4224 domain-containing protein</fullName>
    </recommendedName>
</protein>
<evidence type="ECO:0008006" key="3">
    <source>
        <dbReference type="Google" id="ProtNLM"/>
    </source>
</evidence>
<accession>A0ABU5IBP2</accession>